<name>A0ABY5NTH4_9FLAO</name>
<evidence type="ECO:0000313" key="3">
    <source>
        <dbReference type="Proteomes" id="UP001317001"/>
    </source>
</evidence>
<reference evidence="2 3" key="1">
    <citation type="submission" date="2022-08" db="EMBL/GenBank/DDBJ databases">
        <title>Myroides zhujiangensis sp. nov., a novel bacterium isolated from sediment in the Pearl River Estuary.</title>
        <authorList>
            <person name="Cui L."/>
        </authorList>
    </citation>
    <scope>NUCLEOTIDE SEQUENCE [LARGE SCALE GENOMIC DNA]</scope>
    <source>
        <strain evidence="2 3">SCSIO 72103</strain>
    </source>
</reference>
<protein>
    <submittedName>
        <fullName evidence="2">Uncharacterized protein</fullName>
    </submittedName>
</protein>
<evidence type="ECO:0000256" key="1">
    <source>
        <dbReference type="SAM" id="SignalP"/>
    </source>
</evidence>
<evidence type="ECO:0000313" key="2">
    <source>
        <dbReference type="EMBL" id="UUV21733.1"/>
    </source>
</evidence>
<keyword evidence="1" id="KW-0732">Signal</keyword>
<keyword evidence="3" id="KW-1185">Reference proteome</keyword>
<proteinExistence type="predicted"/>
<dbReference type="RefSeq" id="WP_257499653.1">
    <property type="nucleotide sequence ID" value="NZ_CP102382.1"/>
</dbReference>
<sequence length="90" mass="9854">MKKLIFSALAIVAFAGSASAQVKEVVIIKSSDKTYCDKKADEYINDQDGLTPGEASKLRKAYYDGCIQGRSTTKTYERQPDTISRSPITA</sequence>
<feature type="signal peptide" evidence="1">
    <location>
        <begin position="1"/>
        <end position="20"/>
    </location>
</feature>
<accession>A0ABY5NTH4</accession>
<organism evidence="2 3">
    <name type="scientific">Paenimyroides aestuarii</name>
    <dbReference type="NCBI Taxonomy" id="2968490"/>
    <lineage>
        <taxon>Bacteria</taxon>
        <taxon>Pseudomonadati</taxon>
        <taxon>Bacteroidota</taxon>
        <taxon>Flavobacteriia</taxon>
        <taxon>Flavobacteriales</taxon>
        <taxon>Flavobacteriaceae</taxon>
        <taxon>Paenimyroides</taxon>
    </lineage>
</organism>
<gene>
    <name evidence="2" type="ORF">NPX36_01390</name>
</gene>
<dbReference type="Proteomes" id="UP001317001">
    <property type="component" value="Chromosome"/>
</dbReference>
<dbReference type="EMBL" id="CP102382">
    <property type="protein sequence ID" value="UUV21733.1"/>
    <property type="molecule type" value="Genomic_DNA"/>
</dbReference>
<feature type="chain" id="PRO_5047390523" evidence="1">
    <location>
        <begin position="21"/>
        <end position="90"/>
    </location>
</feature>